<dbReference type="NCBIfam" id="TIGR04057">
    <property type="entry name" value="SusC_RagA_signa"/>
    <property type="match status" value="1"/>
</dbReference>
<dbReference type="Pfam" id="PF07715">
    <property type="entry name" value="Plug"/>
    <property type="match status" value="1"/>
</dbReference>
<dbReference type="Gene3D" id="2.170.130.10">
    <property type="entry name" value="TonB-dependent receptor, plug domain"/>
    <property type="match status" value="1"/>
</dbReference>
<dbReference type="SMART" id="SM00965">
    <property type="entry name" value="STN"/>
    <property type="match status" value="1"/>
</dbReference>
<dbReference type="Gene3D" id="2.40.170.20">
    <property type="entry name" value="TonB-dependent receptor, beta-barrel domain"/>
    <property type="match status" value="1"/>
</dbReference>
<dbReference type="InterPro" id="IPR036942">
    <property type="entry name" value="Beta-barrel_TonB_sf"/>
</dbReference>
<dbReference type="SUPFAM" id="SSF56935">
    <property type="entry name" value="Porins"/>
    <property type="match status" value="1"/>
</dbReference>
<evidence type="ECO:0000256" key="5">
    <source>
        <dbReference type="ARBA" id="ARBA00023136"/>
    </source>
</evidence>
<keyword evidence="3 7" id="KW-1134">Transmembrane beta strand</keyword>
<dbReference type="Proteomes" id="UP000293874">
    <property type="component" value="Unassembled WGS sequence"/>
</dbReference>
<dbReference type="InterPro" id="IPR037066">
    <property type="entry name" value="Plug_dom_sf"/>
</dbReference>
<dbReference type="SUPFAM" id="SSF49464">
    <property type="entry name" value="Carboxypeptidase regulatory domain-like"/>
    <property type="match status" value="1"/>
</dbReference>
<sequence>MQSVLFFQRIRCFPYPSSQIVKVMRLISFFMLVLCLQVAAKTEGQTVSLSAKNSKIIEVLKAIQTQTGYSIIAGQKELDKVGQVSISVKDMPLADALKLALKGSGIDFIIQGRTITLVESKTPLPGNAAEPEVVVMQITGKVITSAGVPLSNVSVINLTTKKGTVTTADGSYKIEALQGEILLFTYVGYKQQQVKVGRSATVNVEMEMVGTAMEEYVVTGYQTVNKRDMVGSSATVKAKDIFNPASTTIDEMLQGQIAGVMVTNSGSRAGNTPTVEIRGTSTFLGNKSPLWVVDGIIQPDPLKLEGNASLMSELRNIIGNQVSWLNPLDIESITVLKDASATAIYGSKASNGVIVITTRKIARDRTSVNYNGYVSMTDRPDYSRFNVMNSQERILTSEEALNWGTPYTFVPLKQMNTFEGIHRMYLEGNISLETYLAQRKKLESANTDWLDILTRNAVSQTHNVSVSGGTFKNSYRFSLGYNNEQGQETGNDNKRYTANLVINSRLSDKITLNTYLNGTMTQTNSFAPSVNPMTYALSTSRAIPAYEDDGSLLFYNTRASYFLNTNREAYGFNLLNERNNSGTSAKNTQINAAIDFQWKLTPWLTYQLRGGVSVSNLTGESYLGARTNYIAKTYRGYDYNEFGPGTPEFKSAILPYGGQLYTNNAKQTTSNITNLLQFTKEFNRDHRINAMAGQEIRSNEETTIANTVWGYMPENGNLLAKPTPIKNLVPITGSYSSDWGVFDALYSDLNPSWSKNRNLTNFASYFATFAYSFKNRYVLNANIRNDMSNRFGQDVTKRFDPNYSFGLSWDVSREPWIENKLPFVDMMRIRGSYGIRGNALTNRSNELILRLGSLDNTYYDFLNRIYQLPNFNLSWEKTTDWNIGFDMGLFKGVNVVFDYYSKKSDVILPQDLPYEYGLGLNTMDINGGLINNRGAEISIEFMPINKKDLYLMVRVNSSKNFNKVGKAVTTATMYELLQGSSSKILREGYPVSGFWSFSYAGLSGVDGRPLFNNIDVPADQKSTFVDPLSFLVYSGESVPNFTGGLNINFRYKNLLFTSQFAALFGAKKRLSSPYSSFSGDGRMPAPEANLDRELLGRWKNPGDEAFTNIPAMIRGTDYRYELPNLIRYSWLDMWARSDMRVIDASFLRCRQLTLAWEFDEKFCKRIGATKLNVNASVANPFVIASSRLNGFDPELPGNQVMPRTYTLGLNVNF</sequence>
<dbReference type="NCBIfam" id="TIGR04056">
    <property type="entry name" value="OMP_RagA_SusC"/>
    <property type="match status" value="1"/>
</dbReference>
<accession>A0A4Q7N3M1</accession>
<feature type="domain" description="Secretin/TonB short N-terminal" evidence="8">
    <location>
        <begin position="69"/>
        <end position="120"/>
    </location>
</feature>
<gene>
    <name evidence="9" type="ORF">EV199_1345</name>
</gene>
<name>A0A4Q7N3M1_9BACT</name>
<keyword evidence="4 7" id="KW-0812">Transmembrane</keyword>
<evidence type="ECO:0000256" key="2">
    <source>
        <dbReference type="ARBA" id="ARBA00022448"/>
    </source>
</evidence>
<evidence type="ECO:0000256" key="7">
    <source>
        <dbReference type="PROSITE-ProRule" id="PRU01360"/>
    </source>
</evidence>
<evidence type="ECO:0000256" key="6">
    <source>
        <dbReference type="ARBA" id="ARBA00023237"/>
    </source>
</evidence>
<dbReference type="PROSITE" id="PS52016">
    <property type="entry name" value="TONB_DEPENDENT_REC_3"/>
    <property type="match status" value="1"/>
</dbReference>
<dbReference type="InterPro" id="IPR039426">
    <property type="entry name" value="TonB-dep_rcpt-like"/>
</dbReference>
<dbReference type="Pfam" id="PF07660">
    <property type="entry name" value="STN"/>
    <property type="match status" value="1"/>
</dbReference>
<comment type="caution">
    <text evidence="9">The sequence shown here is derived from an EMBL/GenBank/DDBJ whole genome shotgun (WGS) entry which is preliminary data.</text>
</comment>
<organism evidence="9 10">
    <name type="scientific">Pseudobacter ginsenosidimutans</name>
    <dbReference type="NCBI Taxonomy" id="661488"/>
    <lineage>
        <taxon>Bacteria</taxon>
        <taxon>Pseudomonadati</taxon>
        <taxon>Bacteroidota</taxon>
        <taxon>Chitinophagia</taxon>
        <taxon>Chitinophagales</taxon>
        <taxon>Chitinophagaceae</taxon>
        <taxon>Pseudobacter</taxon>
    </lineage>
</organism>
<comment type="subcellular location">
    <subcellularLocation>
        <location evidence="1 7">Cell outer membrane</location>
        <topology evidence="1 7">Multi-pass membrane protein</topology>
    </subcellularLocation>
</comment>
<dbReference type="InterPro" id="IPR012910">
    <property type="entry name" value="Plug_dom"/>
</dbReference>
<evidence type="ECO:0000313" key="10">
    <source>
        <dbReference type="Proteomes" id="UP000293874"/>
    </source>
</evidence>
<evidence type="ECO:0000256" key="3">
    <source>
        <dbReference type="ARBA" id="ARBA00022452"/>
    </source>
</evidence>
<dbReference type="AlphaFoldDB" id="A0A4Q7N3M1"/>
<proteinExistence type="inferred from homology"/>
<reference evidence="9 10" key="1">
    <citation type="submission" date="2019-02" db="EMBL/GenBank/DDBJ databases">
        <title>Genomic Encyclopedia of Type Strains, Phase IV (KMG-IV): sequencing the most valuable type-strain genomes for metagenomic binning, comparative biology and taxonomic classification.</title>
        <authorList>
            <person name="Goeker M."/>
        </authorList>
    </citation>
    <scope>NUCLEOTIDE SEQUENCE [LARGE SCALE GENOMIC DNA]</scope>
    <source>
        <strain evidence="9 10">DSM 18116</strain>
    </source>
</reference>
<evidence type="ECO:0000259" key="8">
    <source>
        <dbReference type="SMART" id="SM00965"/>
    </source>
</evidence>
<protein>
    <submittedName>
        <fullName evidence="9">TonB-linked SusC/RagA family outer membrane protein</fullName>
    </submittedName>
</protein>
<comment type="similarity">
    <text evidence="7">Belongs to the TonB-dependent receptor family.</text>
</comment>
<dbReference type="GO" id="GO:0009279">
    <property type="term" value="C:cell outer membrane"/>
    <property type="evidence" value="ECO:0007669"/>
    <property type="project" value="UniProtKB-SubCell"/>
</dbReference>
<dbReference type="Pfam" id="PF13715">
    <property type="entry name" value="CarbopepD_reg_2"/>
    <property type="match status" value="1"/>
</dbReference>
<evidence type="ECO:0000256" key="1">
    <source>
        <dbReference type="ARBA" id="ARBA00004571"/>
    </source>
</evidence>
<dbReference type="InterPro" id="IPR011662">
    <property type="entry name" value="Secretin/TonB_short_N"/>
</dbReference>
<dbReference type="EMBL" id="SGXA01000001">
    <property type="protein sequence ID" value="RZS75478.1"/>
    <property type="molecule type" value="Genomic_DNA"/>
</dbReference>
<dbReference type="InterPro" id="IPR023997">
    <property type="entry name" value="TonB-dep_OMP_SusC/RagA_CS"/>
</dbReference>
<dbReference type="InterPro" id="IPR023996">
    <property type="entry name" value="TonB-dep_OMP_SusC/RagA"/>
</dbReference>
<keyword evidence="5 7" id="KW-0472">Membrane</keyword>
<dbReference type="InterPro" id="IPR008969">
    <property type="entry name" value="CarboxyPept-like_regulatory"/>
</dbReference>
<keyword evidence="2 7" id="KW-0813">Transport</keyword>
<evidence type="ECO:0000313" key="9">
    <source>
        <dbReference type="EMBL" id="RZS75478.1"/>
    </source>
</evidence>
<evidence type="ECO:0000256" key="4">
    <source>
        <dbReference type="ARBA" id="ARBA00022692"/>
    </source>
</evidence>
<dbReference type="Gene3D" id="2.60.40.1120">
    <property type="entry name" value="Carboxypeptidase-like, regulatory domain"/>
    <property type="match status" value="1"/>
</dbReference>
<keyword evidence="10" id="KW-1185">Reference proteome</keyword>
<keyword evidence="6 7" id="KW-0998">Cell outer membrane</keyword>